<reference evidence="6" key="1">
    <citation type="submission" date="2022-02" db="EMBL/GenBank/DDBJ databases">
        <title>Towards deciphering the DNA virus diversity associated with rodent species in the families Cricetidae and Heteromyidae.</title>
        <authorList>
            <person name="Lund M."/>
            <person name="Larsen B.B."/>
            <person name="Gryseels S."/>
            <person name="Kraberger S."/>
            <person name="Rowsey D.M."/>
            <person name="Steger L."/>
            <person name="Yule K.M."/>
            <person name="Upham N.S."/>
            <person name="Worobey M."/>
            <person name="Van Doorslaer K."/>
            <person name="Varsani A."/>
        </authorList>
    </citation>
    <scope>NUCLEOTIDE SEQUENCE</scope>
    <source>
        <strain evidence="6">NeonRodF1_85</strain>
    </source>
</reference>
<evidence type="ECO:0000256" key="3">
    <source>
        <dbReference type="ARBA" id="ARBA00022431"/>
    </source>
</evidence>
<dbReference type="EMBL" id="OM869690">
    <property type="protein sequence ID" value="UPW41894.1"/>
    <property type="molecule type" value="Genomic_DNA"/>
</dbReference>
<dbReference type="InterPro" id="IPR016184">
    <property type="entry name" value="Capsid/spike_ssDNA_virus"/>
</dbReference>
<evidence type="ECO:0000256" key="4">
    <source>
        <dbReference type="ARBA" id="ARBA00022561"/>
    </source>
</evidence>
<dbReference type="SUPFAM" id="SSF88645">
    <property type="entry name" value="ssDNA viruses"/>
    <property type="match status" value="1"/>
</dbReference>
<evidence type="ECO:0000256" key="2">
    <source>
        <dbReference type="ARBA" id="ARBA00009963"/>
    </source>
</evidence>
<sequence length="507" mass="56515">MKKRSKHSLSFQRLQSMNMGYLYPTGVVEVLPGDSMRFAQSAFCRFSPLVNPVMAKINIMMYRFFVPYRLLDSNFETMITGGASNDTSVIAPQIALNGTTWKEGGIFDYLGIGNPGSNTISINAYAARAYNMIWNEFFRDQDLMTEAYFDPDATTDDPASYGILPVAWEKDYFTIARPWMQKGSAVSIPVQGAASGNMPFSGSVSVTGTGTLRHLSMTHGQQDMLWAAAAPGAVNVASKANIAGYSPISDVTASGTASGSIKMTATGFISPEDLRLAMSLQRFAENRARFGSRYSEYLRMLGVRPQDMRLDLPEYLGGGLSTMQLSEVIQTSDGQNPLGTMAGHGVGVARSRRSRHFFPEHGLVIFLAALRPKALYTNSIPREFLRKSRFDFWQPELQHLGQQEITNKELNASNNQPDGVFGYSDRYNEYRYKQSQVCGEFRSLLSDWHLGRILPNNTTLNADFVRCQPRTDIFSVTDANYDKVYCSFSHSIQARRMITRHASPSLR</sequence>
<dbReference type="GO" id="GO:0039615">
    <property type="term" value="C:T=1 icosahedral viral capsid"/>
    <property type="evidence" value="ECO:0007669"/>
    <property type="project" value="UniProtKB-KW"/>
</dbReference>
<dbReference type="Gene3D" id="2.60.169.10">
    <property type="entry name" value="Microviridae F protein"/>
    <property type="match status" value="2"/>
</dbReference>
<comment type="subcellular location">
    <subcellularLocation>
        <location evidence="1">Virion</location>
    </subcellularLocation>
</comment>
<evidence type="ECO:0000256" key="5">
    <source>
        <dbReference type="ARBA" id="ARBA00022844"/>
    </source>
</evidence>
<keyword evidence="4" id="KW-0167">Capsid protein</keyword>
<evidence type="ECO:0000256" key="1">
    <source>
        <dbReference type="ARBA" id="ARBA00004328"/>
    </source>
</evidence>
<dbReference type="InterPro" id="IPR003514">
    <property type="entry name" value="Microviridae_protein_F"/>
</dbReference>
<dbReference type="Pfam" id="PF02305">
    <property type="entry name" value="Phage_F"/>
    <property type="match status" value="1"/>
</dbReference>
<protein>
    <submittedName>
        <fullName evidence="6">Major capsid protein</fullName>
    </submittedName>
</protein>
<dbReference type="GO" id="GO:0005198">
    <property type="term" value="F:structural molecule activity"/>
    <property type="evidence" value="ECO:0007669"/>
    <property type="project" value="InterPro"/>
</dbReference>
<evidence type="ECO:0000313" key="6">
    <source>
        <dbReference type="EMBL" id="UPW41894.1"/>
    </source>
</evidence>
<keyword evidence="3" id="KW-1140">T=1 icosahedral capsid protein</keyword>
<name>A0A976R7G0_9VIRU</name>
<dbReference type="InterPro" id="IPR037002">
    <property type="entry name" value="Microviridae_protein_F_sf"/>
</dbReference>
<proteinExistence type="inferred from homology"/>
<comment type="similarity">
    <text evidence="2">Belongs to the microviridae F protein family.</text>
</comment>
<accession>A0A976R7G0</accession>
<keyword evidence="5" id="KW-0946">Virion</keyword>
<organism evidence="6">
    <name type="scientific">Dipodfec virus RodF1_85</name>
    <dbReference type="NCBI Taxonomy" id="2929314"/>
    <lineage>
        <taxon>Viruses</taxon>
        <taxon>Monodnaviria</taxon>
        <taxon>Sangervirae</taxon>
        <taxon>Phixviricota</taxon>
        <taxon>Malgrandaviricetes</taxon>
        <taxon>Petitvirales</taxon>
        <taxon>Microviridae</taxon>
    </lineage>
</organism>